<accession>A0ABU5TNI0</accession>
<evidence type="ECO:0000313" key="2">
    <source>
        <dbReference type="Proteomes" id="UP001301388"/>
    </source>
</evidence>
<comment type="caution">
    <text evidence="1">The sequence shown here is derived from an EMBL/GenBank/DDBJ whole genome shotgun (WGS) entry which is preliminary data.</text>
</comment>
<proteinExistence type="predicted"/>
<dbReference type="Proteomes" id="UP001301388">
    <property type="component" value="Unassembled WGS sequence"/>
</dbReference>
<dbReference type="RefSeq" id="WP_281007746.1">
    <property type="nucleotide sequence ID" value="NZ_JAYGIE010000083.1"/>
</dbReference>
<sequence>MTLILFWFYRYEPEEQFSLTWRGKRNKQLIGVLPMYILLIL</sequence>
<protein>
    <submittedName>
        <fullName evidence="1">Uncharacterized protein</fullName>
    </submittedName>
</protein>
<gene>
    <name evidence="1" type="ORF">VB774_16015</name>
</gene>
<dbReference type="EMBL" id="JAYGIE010000083">
    <property type="protein sequence ID" value="MEA5479128.1"/>
    <property type="molecule type" value="Genomic_DNA"/>
</dbReference>
<reference evidence="1 2" key="1">
    <citation type="submission" date="2023-12" db="EMBL/GenBank/DDBJ databases">
        <title>Baltic Sea Cyanobacteria.</title>
        <authorList>
            <person name="Delbaje E."/>
            <person name="Fewer D.P."/>
            <person name="Shishido T.K."/>
        </authorList>
    </citation>
    <scope>NUCLEOTIDE SEQUENCE [LARGE SCALE GENOMIC DNA]</scope>
    <source>
        <strain evidence="1 2">UHCC 0370</strain>
    </source>
</reference>
<evidence type="ECO:0000313" key="1">
    <source>
        <dbReference type="EMBL" id="MEA5479128.1"/>
    </source>
</evidence>
<keyword evidence="2" id="KW-1185">Reference proteome</keyword>
<name>A0ABU5TNI0_9CYAN</name>
<organism evidence="1 2">
    <name type="scientific">Pseudanabaena galeata UHCC 0370</name>
    <dbReference type="NCBI Taxonomy" id="3110310"/>
    <lineage>
        <taxon>Bacteria</taxon>
        <taxon>Bacillati</taxon>
        <taxon>Cyanobacteriota</taxon>
        <taxon>Cyanophyceae</taxon>
        <taxon>Pseudanabaenales</taxon>
        <taxon>Pseudanabaenaceae</taxon>
        <taxon>Pseudanabaena</taxon>
    </lineage>
</organism>